<comment type="caution">
    <text evidence="14">The sequence shown here is derived from an EMBL/GenBank/DDBJ whole genome shotgun (WGS) entry which is preliminary data.</text>
</comment>
<dbReference type="GO" id="GO:0030150">
    <property type="term" value="P:protein import into mitochondrial matrix"/>
    <property type="evidence" value="ECO:0007669"/>
    <property type="project" value="UniProtKB-UniRule"/>
</dbReference>
<evidence type="ECO:0000313" key="14">
    <source>
        <dbReference type="EMBL" id="KAJ8376591.1"/>
    </source>
</evidence>
<dbReference type="AlphaFoldDB" id="A0A9Q1JAK4"/>
<feature type="transmembrane region" description="Helical" evidence="12">
    <location>
        <begin position="117"/>
        <end position="138"/>
    </location>
</feature>
<evidence type="ECO:0000256" key="3">
    <source>
        <dbReference type="ARBA" id="ARBA00020726"/>
    </source>
</evidence>
<keyword evidence="11 12" id="KW-0472">Membrane</keyword>
<dbReference type="OrthoDB" id="436405at2759"/>
<dbReference type="PANTHER" id="PTHR13032:SF6">
    <property type="entry name" value="MITOCHONDRIAL IMPORT INNER MEMBRANE TRANSLOCASE SUBUNIT TIM21"/>
    <property type="match status" value="1"/>
</dbReference>
<gene>
    <name evidence="14" type="ORF">SKAU_G00071710</name>
</gene>
<reference evidence="14" key="1">
    <citation type="journal article" date="2023" name="Science">
        <title>Genome structures resolve the early diversification of teleost fishes.</title>
        <authorList>
            <person name="Parey E."/>
            <person name="Louis A."/>
            <person name="Montfort J."/>
            <person name="Bouchez O."/>
            <person name="Roques C."/>
            <person name="Iampietro C."/>
            <person name="Lluch J."/>
            <person name="Castinel A."/>
            <person name="Donnadieu C."/>
            <person name="Desvignes T."/>
            <person name="Floi Bucao C."/>
            <person name="Jouanno E."/>
            <person name="Wen M."/>
            <person name="Mejri S."/>
            <person name="Dirks R."/>
            <person name="Jansen H."/>
            <person name="Henkel C."/>
            <person name="Chen W.J."/>
            <person name="Zahm M."/>
            <person name="Cabau C."/>
            <person name="Klopp C."/>
            <person name="Thompson A.W."/>
            <person name="Robinson-Rechavi M."/>
            <person name="Braasch I."/>
            <person name="Lecointre G."/>
            <person name="Bobe J."/>
            <person name="Postlethwait J.H."/>
            <person name="Berthelot C."/>
            <person name="Roest Crollius H."/>
            <person name="Guiguen Y."/>
        </authorList>
    </citation>
    <scope>NUCLEOTIDE SEQUENCE</scope>
    <source>
        <strain evidence="14">WJC10195</strain>
    </source>
</reference>
<evidence type="ECO:0000256" key="12">
    <source>
        <dbReference type="RuleBase" id="RU367142"/>
    </source>
</evidence>
<keyword evidence="8 12" id="KW-1133">Transmembrane helix</keyword>
<keyword evidence="5 12" id="KW-0812">Transmembrane</keyword>
<keyword evidence="9 12" id="KW-0811">Translocation</keyword>
<comment type="subcellular location">
    <subcellularLocation>
        <location evidence="12">Mitochondrion inner membrane</location>
        <topology evidence="12">Single-pass membrane protein</topology>
    </subcellularLocation>
    <subcellularLocation>
        <location evidence="1">Mitochondrion membrane</location>
        <topology evidence="1">Single-pass membrane protein</topology>
    </subcellularLocation>
</comment>
<comment type="function">
    <text evidence="12">Essential component of the TIM23 complex, a complex that mediates the translocation of transit peptide-containing proteins across the mitochondrial inner membrane.</text>
</comment>
<dbReference type="Pfam" id="PF08294">
    <property type="entry name" value="TIM21"/>
    <property type="match status" value="1"/>
</dbReference>
<name>A0A9Q1JAK4_SYNKA</name>
<dbReference type="Gene3D" id="3.10.450.320">
    <property type="entry name" value="Mitochondrial import inner membrane translocase subunit Tim21"/>
    <property type="match status" value="1"/>
</dbReference>
<comment type="similarity">
    <text evidence="2 12">Belongs to the TIM21 family.</text>
</comment>
<proteinExistence type="inferred from homology"/>
<evidence type="ECO:0000256" key="5">
    <source>
        <dbReference type="ARBA" id="ARBA00022692"/>
    </source>
</evidence>
<evidence type="ECO:0000256" key="1">
    <source>
        <dbReference type="ARBA" id="ARBA00004304"/>
    </source>
</evidence>
<sequence length="253" mass="28634">MCSLVFKAAHHKFQQARSKLCVLQIFRHVHFNSVRLKNNVGTAFAGACSHHFPEHSNFVGVHNATRLLRRDITVDVRLRNVGNSGGKERSQVPVSRRPSDASTVSAAQKVKQAGKDFTYLIVVLVGIGITGGLLYIIFKELLSSSSPNKIYGKALDKCRAHPEVIGAFGEPIKAYGETSRRGRRQQINHVEFLRDGVKHMRLKFYIEGSEPRLQGTVHTEMRENPETGKYEFRYVFVDVDTYPRRTIVVEDNR</sequence>
<evidence type="ECO:0000256" key="7">
    <source>
        <dbReference type="ARBA" id="ARBA00022946"/>
    </source>
</evidence>
<keyword evidence="15" id="KW-1185">Reference proteome</keyword>
<keyword evidence="6 12" id="KW-0653">Protein transport</keyword>
<evidence type="ECO:0000256" key="2">
    <source>
        <dbReference type="ARBA" id="ARBA00010867"/>
    </source>
</evidence>
<protein>
    <recommendedName>
        <fullName evidence="3 12">Mitochondrial import inner membrane translocase subunit Tim21</fullName>
    </recommendedName>
</protein>
<evidence type="ECO:0000256" key="6">
    <source>
        <dbReference type="ARBA" id="ARBA00022927"/>
    </source>
</evidence>
<evidence type="ECO:0000256" key="11">
    <source>
        <dbReference type="ARBA" id="ARBA00023136"/>
    </source>
</evidence>
<dbReference type="FunFam" id="3.10.450.320:FF:000001">
    <property type="entry name" value="Mitochondrial import inner membrane translocase subunit Tim21"/>
    <property type="match status" value="1"/>
</dbReference>
<evidence type="ECO:0000256" key="4">
    <source>
        <dbReference type="ARBA" id="ARBA00022448"/>
    </source>
</evidence>
<evidence type="ECO:0000313" key="15">
    <source>
        <dbReference type="Proteomes" id="UP001152622"/>
    </source>
</evidence>
<dbReference type="InterPro" id="IPR038552">
    <property type="entry name" value="Tim21_IMS_sf"/>
</dbReference>
<dbReference type="GO" id="GO:0005744">
    <property type="term" value="C:TIM23 mitochondrial import inner membrane translocase complex"/>
    <property type="evidence" value="ECO:0007669"/>
    <property type="project" value="UniProtKB-UniRule"/>
</dbReference>
<evidence type="ECO:0000256" key="10">
    <source>
        <dbReference type="ARBA" id="ARBA00023128"/>
    </source>
</evidence>
<accession>A0A9Q1JAK4</accession>
<keyword evidence="10 12" id="KW-0496">Mitochondrion</keyword>
<keyword evidence="4 12" id="KW-0813">Transport</keyword>
<dbReference type="EMBL" id="JAINUF010000002">
    <property type="protein sequence ID" value="KAJ8376591.1"/>
    <property type="molecule type" value="Genomic_DNA"/>
</dbReference>
<comment type="subunit">
    <text evidence="12">Component of the TIM23 complex.</text>
</comment>
<evidence type="ECO:0000256" key="9">
    <source>
        <dbReference type="ARBA" id="ARBA00023010"/>
    </source>
</evidence>
<evidence type="ECO:0000256" key="8">
    <source>
        <dbReference type="ARBA" id="ARBA00022989"/>
    </source>
</evidence>
<keyword evidence="7" id="KW-0809">Transit peptide</keyword>
<feature type="region of interest" description="Disordered" evidence="13">
    <location>
        <begin position="82"/>
        <end position="103"/>
    </location>
</feature>
<evidence type="ECO:0000256" key="13">
    <source>
        <dbReference type="SAM" id="MobiDB-lite"/>
    </source>
</evidence>
<organism evidence="14 15">
    <name type="scientific">Synaphobranchus kaupii</name>
    <name type="common">Kaup's arrowtooth eel</name>
    <dbReference type="NCBI Taxonomy" id="118154"/>
    <lineage>
        <taxon>Eukaryota</taxon>
        <taxon>Metazoa</taxon>
        <taxon>Chordata</taxon>
        <taxon>Craniata</taxon>
        <taxon>Vertebrata</taxon>
        <taxon>Euteleostomi</taxon>
        <taxon>Actinopterygii</taxon>
        <taxon>Neopterygii</taxon>
        <taxon>Teleostei</taxon>
        <taxon>Anguilliformes</taxon>
        <taxon>Synaphobranchidae</taxon>
        <taxon>Synaphobranchus</taxon>
    </lineage>
</organism>
<dbReference type="Proteomes" id="UP001152622">
    <property type="component" value="Chromosome 2"/>
</dbReference>
<keyword evidence="12" id="KW-0999">Mitochondrion inner membrane</keyword>
<dbReference type="PANTHER" id="PTHR13032">
    <property type="entry name" value="MITOCHONDRIAL IMPORT INNER MEMBRANE TRANSLOCASE SUBUNIT TIM21"/>
    <property type="match status" value="1"/>
</dbReference>
<dbReference type="InterPro" id="IPR013261">
    <property type="entry name" value="Tim21"/>
</dbReference>